<organism evidence="1 2">
    <name type="scientific">Gottschalkia purinilytica</name>
    <name type="common">Clostridium purinilyticum</name>
    <dbReference type="NCBI Taxonomy" id="1503"/>
    <lineage>
        <taxon>Bacteria</taxon>
        <taxon>Bacillati</taxon>
        <taxon>Bacillota</taxon>
        <taxon>Tissierellia</taxon>
        <taxon>Tissierellales</taxon>
        <taxon>Gottschalkiaceae</taxon>
        <taxon>Gottschalkia</taxon>
    </lineage>
</organism>
<protein>
    <submittedName>
        <fullName evidence="1">Uncharacterized protein</fullName>
    </submittedName>
</protein>
<dbReference type="STRING" id="1503.CLPU_5c02520"/>
<sequence length="81" mass="9712">MYIQKYQYPYMPVMDPRYFLMQVRPAVRHGLDESKVTSIRHAMTQVALISYLMGMGYDYYDALMLVESWEIDEMFPGERMI</sequence>
<evidence type="ECO:0000313" key="2">
    <source>
        <dbReference type="Proteomes" id="UP000037267"/>
    </source>
</evidence>
<dbReference type="AlphaFoldDB" id="A0A0L0WC00"/>
<dbReference type="Proteomes" id="UP000037267">
    <property type="component" value="Unassembled WGS sequence"/>
</dbReference>
<accession>A0A0L0WC00</accession>
<evidence type="ECO:0000313" key="1">
    <source>
        <dbReference type="EMBL" id="KNF08945.1"/>
    </source>
</evidence>
<keyword evidence="2" id="KW-1185">Reference proteome</keyword>
<name>A0A0L0WC00_GOTPU</name>
<dbReference type="EMBL" id="LGSS01000005">
    <property type="protein sequence ID" value="KNF08945.1"/>
    <property type="molecule type" value="Genomic_DNA"/>
</dbReference>
<reference evidence="2" key="1">
    <citation type="submission" date="2015-07" db="EMBL/GenBank/DDBJ databases">
        <title>Draft genome sequence of the purine-degrading Gottschalkia purinilyticum DSM 1384 (formerly Clostridium purinilyticum).</title>
        <authorList>
            <person name="Poehlein A."/>
            <person name="Schiel-Bengelsdorf B."/>
            <person name="Bengelsdorf F.R."/>
            <person name="Daniel R."/>
            <person name="Duerre P."/>
        </authorList>
    </citation>
    <scope>NUCLEOTIDE SEQUENCE [LARGE SCALE GENOMIC DNA]</scope>
    <source>
        <strain evidence="2">DSM 1384</strain>
    </source>
</reference>
<gene>
    <name evidence="1" type="ORF">CLPU_5c02520</name>
</gene>
<proteinExistence type="predicted"/>
<comment type="caution">
    <text evidence="1">The sequence shown here is derived from an EMBL/GenBank/DDBJ whole genome shotgun (WGS) entry which is preliminary data.</text>
</comment>